<dbReference type="EMBL" id="HG996466">
    <property type="protein sequence ID" value="CAG1858240.1"/>
    <property type="molecule type" value="Genomic_DNA"/>
</dbReference>
<dbReference type="Gramene" id="Ma01_t01450.1">
    <property type="protein sequence ID" value="Ma01_p01450.1"/>
    <property type="gene ID" value="Ma01_g01450"/>
</dbReference>
<evidence type="ECO:0000313" key="5">
    <source>
        <dbReference type="EnsemblPlants" id="Ma01_p01450.1"/>
    </source>
</evidence>
<dbReference type="AlphaFoldDB" id="A0A804HP50"/>
<evidence type="ECO:0000313" key="6">
    <source>
        <dbReference type="Proteomes" id="UP000012960"/>
    </source>
</evidence>
<accession>A0A804HP50</accession>
<dbReference type="EMBL" id="HG996466">
    <property type="protein sequence ID" value="CAG1858241.1"/>
    <property type="molecule type" value="Genomic_DNA"/>
</dbReference>
<keyword evidence="6" id="KW-1185">Reference proteome</keyword>
<evidence type="ECO:0000313" key="2">
    <source>
        <dbReference type="EMBL" id="CAG1858241.1"/>
    </source>
</evidence>
<evidence type="ECO:0000313" key="3">
    <source>
        <dbReference type="EMBL" id="CAG1858243.1"/>
    </source>
</evidence>
<name>A0A804HP50_MUSAM</name>
<dbReference type="EMBL" id="HG996466">
    <property type="protein sequence ID" value="CAG1858244.1"/>
    <property type="molecule type" value="Genomic_DNA"/>
</dbReference>
<dbReference type="EnsemblPlants" id="Ma01_t01450.1">
    <property type="protein sequence ID" value="Ma01_p01450.1"/>
    <property type="gene ID" value="Ma01_g01450"/>
</dbReference>
<evidence type="ECO:0000313" key="4">
    <source>
        <dbReference type="EMBL" id="CAG1858244.1"/>
    </source>
</evidence>
<gene>
    <name evidence="1" type="ORF">GSMUA_285350.1</name>
    <name evidence="2" type="ORF">GSMUA_285360.1</name>
    <name evidence="3" type="ORF">GSMUA_285380.1</name>
    <name evidence="4" type="ORF">GSMUA_285390.1</name>
</gene>
<reference evidence="5" key="2">
    <citation type="submission" date="2021-05" db="UniProtKB">
        <authorList>
            <consortium name="EnsemblPlants"/>
        </authorList>
    </citation>
    <scope>IDENTIFICATION</scope>
    <source>
        <strain evidence="5">subsp. malaccensis</strain>
    </source>
</reference>
<reference evidence="1" key="1">
    <citation type="submission" date="2021-03" db="EMBL/GenBank/DDBJ databases">
        <authorList>
            <consortium name="Genoscope - CEA"/>
            <person name="William W."/>
        </authorList>
    </citation>
    <scope>NUCLEOTIDE SEQUENCE</scope>
    <source>
        <strain evidence="1">Doubled-haploid Pahang</strain>
    </source>
</reference>
<organism evidence="5 6">
    <name type="scientific">Musa acuminata subsp. malaccensis</name>
    <name type="common">Wild banana</name>
    <name type="synonym">Musa malaccensis</name>
    <dbReference type="NCBI Taxonomy" id="214687"/>
    <lineage>
        <taxon>Eukaryota</taxon>
        <taxon>Viridiplantae</taxon>
        <taxon>Streptophyta</taxon>
        <taxon>Embryophyta</taxon>
        <taxon>Tracheophyta</taxon>
        <taxon>Spermatophyta</taxon>
        <taxon>Magnoliopsida</taxon>
        <taxon>Liliopsida</taxon>
        <taxon>Zingiberales</taxon>
        <taxon>Musaceae</taxon>
        <taxon>Musa</taxon>
    </lineage>
</organism>
<protein>
    <submittedName>
        <fullName evidence="1">(wild Malaysian banana) hypothetical protein</fullName>
    </submittedName>
</protein>
<sequence length="40" mass="4594">MIFDNGYLTSMKHLINVLGWDSHRRVSTTAKQNFGQVSLQ</sequence>
<dbReference type="Proteomes" id="UP000012960">
    <property type="component" value="Unplaced"/>
</dbReference>
<evidence type="ECO:0000313" key="1">
    <source>
        <dbReference type="EMBL" id="CAG1858240.1"/>
    </source>
</evidence>
<dbReference type="EMBL" id="HG996466">
    <property type="protein sequence ID" value="CAG1858243.1"/>
    <property type="molecule type" value="Genomic_DNA"/>
</dbReference>
<proteinExistence type="predicted"/>
<dbReference type="InParanoid" id="A0A804HP50"/>